<dbReference type="PANTHER" id="PTHR30371:SF0">
    <property type="entry name" value="SEC-INDEPENDENT PROTEIN TRANSLOCASE PROTEIN TATC, CHLOROPLASTIC-RELATED"/>
    <property type="match status" value="1"/>
</dbReference>
<dbReference type="Pfam" id="PF00902">
    <property type="entry name" value="TatC"/>
    <property type="match status" value="1"/>
</dbReference>
<dbReference type="GO" id="GO:0033281">
    <property type="term" value="C:TAT protein transport complex"/>
    <property type="evidence" value="ECO:0007669"/>
    <property type="project" value="UniProtKB-UniRule"/>
</dbReference>
<comment type="similarity">
    <text evidence="5">Belongs to the TatC family.</text>
</comment>
<reference evidence="7" key="1">
    <citation type="submission" date="2017-03" db="EMBL/GenBank/DDBJ databases">
        <title>Novel pathways for hydrocarbon cycling and metabolic interdependencies in hydrothermal sediment communities.</title>
        <authorList>
            <person name="Dombrowski N."/>
            <person name="Seitz K."/>
            <person name="Teske A."/>
            <person name="Baker B."/>
        </authorList>
    </citation>
    <scope>NUCLEOTIDE SEQUENCE [LARGE SCALE GENOMIC DNA]</scope>
</reference>
<name>A0A1W9S0B2_9BACT</name>
<evidence type="ECO:0000256" key="5">
    <source>
        <dbReference type="HAMAP-Rule" id="MF_00902"/>
    </source>
</evidence>
<dbReference type="GO" id="GO:0065002">
    <property type="term" value="P:intracellular protein transmembrane transport"/>
    <property type="evidence" value="ECO:0007669"/>
    <property type="project" value="TreeGrafter"/>
</dbReference>
<keyword evidence="5" id="KW-1003">Cell membrane</keyword>
<feature type="transmembrane region" description="Helical" evidence="5">
    <location>
        <begin position="201"/>
        <end position="219"/>
    </location>
</feature>
<comment type="subunit">
    <text evidence="5">Forms a complex with TatA.</text>
</comment>
<evidence type="ECO:0000313" key="7">
    <source>
        <dbReference type="Proteomes" id="UP000192611"/>
    </source>
</evidence>
<evidence type="ECO:0000256" key="3">
    <source>
        <dbReference type="ARBA" id="ARBA00022989"/>
    </source>
</evidence>
<comment type="caution">
    <text evidence="6">The sequence shown here is derived from an EMBL/GenBank/DDBJ whole genome shotgun (WGS) entry which is preliminary data.</text>
</comment>
<protein>
    <recommendedName>
        <fullName evidence="5">Sec-independent protein translocase protein TatC</fullName>
    </recommendedName>
</protein>
<feature type="transmembrane region" description="Helical" evidence="5">
    <location>
        <begin position="85"/>
        <end position="104"/>
    </location>
</feature>
<sequence>MDKKVDVENTQPKNNTQPEKKMTFLDHLEELRMRLIRIAIVIAIGMAISYIKIDLLLKILLKPACGLLIYISPVEAFVVQLKVALVSGLIITLPYTSFEIWGFISPALYRKEKRFAIPFVVSFITLFAIGVFFAYLLLPYAMKFFRSFEGETLKATWTISKYMDFLIKMFLGFGLVFETPIIVFFLARMGVLSPQTMISKWKYFVISIFIVAAFVTPGPDIFSQLVLALPLTLLYLLSILIAKIAYKEQE</sequence>
<comment type="subcellular location">
    <subcellularLocation>
        <location evidence="5">Cell membrane</location>
        <topology evidence="5">Multi-pass membrane protein</topology>
    </subcellularLocation>
    <subcellularLocation>
        <location evidence="1">Membrane</location>
        <topology evidence="1">Multi-pass membrane protein</topology>
    </subcellularLocation>
</comment>
<dbReference type="AlphaFoldDB" id="A0A1W9S0B2"/>
<feature type="transmembrane region" description="Helical" evidence="5">
    <location>
        <begin position="225"/>
        <end position="246"/>
    </location>
</feature>
<dbReference type="HAMAP" id="MF_00902">
    <property type="entry name" value="TatC"/>
    <property type="match status" value="1"/>
</dbReference>
<keyword evidence="3 5" id="KW-1133">Transmembrane helix</keyword>
<evidence type="ECO:0000256" key="2">
    <source>
        <dbReference type="ARBA" id="ARBA00022692"/>
    </source>
</evidence>
<keyword evidence="5" id="KW-0653">Protein transport</keyword>
<dbReference type="GO" id="GO:0009977">
    <property type="term" value="F:proton motive force dependent protein transmembrane transporter activity"/>
    <property type="evidence" value="ECO:0007669"/>
    <property type="project" value="TreeGrafter"/>
</dbReference>
<gene>
    <name evidence="5" type="primary">tatC</name>
    <name evidence="6" type="ORF">B6D57_04270</name>
</gene>
<dbReference type="PRINTS" id="PR01840">
    <property type="entry name" value="TATCFAMILY"/>
</dbReference>
<dbReference type="NCBIfam" id="TIGR00945">
    <property type="entry name" value="tatC"/>
    <property type="match status" value="1"/>
</dbReference>
<feature type="transmembrane region" description="Helical" evidence="5">
    <location>
        <begin position="116"/>
        <end position="138"/>
    </location>
</feature>
<keyword evidence="4 5" id="KW-0472">Membrane</keyword>
<organism evidence="6 7">
    <name type="scientific">Candidatus Coatesbacteria bacterium 4484_99</name>
    <dbReference type="NCBI Taxonomy" id="1970774"/>
    <lineage>
        <taxon>Bacteria</taxon>
        <taxon>Candidatus Coatesiibacteriota</taxon>
    </lineage>
</organism>
<dbReference type="InterPro" id="IPR002033">
    <property type="entry name" value="TatC"/>
</dbReference>
<dbReference type="PANTHER" id="PTHR30371">
    <property type="entry name" value="SEC-INDEPENDENT PROTEIN TRANSLOCASE PROTEIN TATC"/>
    <property type="match status" value="1"/>
</dbReference>
<comment type="function">
    <text evidence="5">Part of the twin-arginine translocation (Tat) system that transports large folded proteins containing a characteristic twin-arginine motif in their signal peptide across membranes.</text>
</comment>
<proteinExistence type="inferred from homology"/>
<keyword evidence="5" id="KW-0811">Translocation</keyword>
<evidence type="ECO:0000313" key="6">
    <source>
        <dbReference type="EMBL" id="OQX90224.1"/>
    </source>
</evidence>
<dbReference type="GO" id="GO:0043953">
    <property type="term" value="P:protein transport by the Tat complex"/>
    <property type="evidence" value="ECO:0007669"/>
    <property type="project" value="UniProtKB-UniRule"/>
</dbReference>
<keyword evidence="5" id="KW-0813">Transport</keyword>
<feature type="transmembrane region" description="Helical" evidence="5">
    <location>
        <begin position="35"/>
        <end position="53"/>
    </location>
</feature>
<dbReference type="EMBL" id="NATQ01000086">
    <property type="protein sequence ID" value="OQX90224.1"/>
    <property type="molecule type" value="Genomic_DNA"/>
</dbReference>
<dbReference type="Proteomes" id="UP000192611">
    <property type="component" value="Unassembled WGS sequence"/>
</dbReference>
<feature type="transmembrane region" description="Helical" evidence="5">
    <location>
        <begin position="165"/>
        <end position="189"/>
    </location>
</feature>
<evidence type="ECO:0000256" key="1">
    <source>
        <dbReference type="ARBA" id="ARBA00004141"/>
    </source>
</evidence>
<keyword evidence="2 5" id="KW-0812">Transmembrane</keyword>
<evidence type="ECO:0000256" key="4">
    <source>
        <dbReference type="ARBA" id="ARBA00023136"/>
    </source>
</evidence>
<accession>A0A1W9S0B2</accession>